<dbReference type="EMBL" id="VUOA01000006">
    <property type="protein sequence ID" value="KAA2242193.1"/>
    <property type="molecule type" value="Genomic_DNA"/>
</dbReference>
<evidence type="ECO:0000313" key="3">
    <source>
        <dbReference type="EMBL" id="KAA2242193.1"/>
    </source>
</evidence>
<name>A0A5B2VQZ8_9HYPH</name>
<sequence>MSDLRRGLAALALVLAGPAAAAEVAVLPLPFAVEEFRGPGSYLARIAPTADPALRRPGREGPVALAWGAGGAAALTLADGEVSVIPLRGNPSGLGERPADAIPHARQAAEGPIKAYLASPRTDYGHGVLGDSVEAGTLVIEERRPVQAGPGVQKVPVTVTRLEAGPDAVFEDLEPRLADLDGDGVPEILVVRSSKSAGAALVIAGRREGVWRMVAETPAIGTSNRWLNPGPVADFDRNGKPDIVVVRTPHIDGVLQVWTWDGGGLRLLHEKAGYSTHAQGSTALDNAAAADLDGDGTPEIVAPTLDRRAIAILSVGRGIDERARIPLPAPTGRGLAVLGTGRGARIVVALEDGRVAVVKP</sequence>
<dbReference type="AlphaFoldDB" id="A0A5B2VQZ8"/>
<keyword evidence="4" id="KW-1185">Reference proteome</keyword>
<dbReference type="RefSeq" id="WP_149815464.1">
    <property type="nucleotide sequence ID" value="NZ_VUOA01000006.1"/>
</dbReference>
<evidence type="ECO:0000313" key="4">
    <source>
        <dbReference type="Proteomes" id="UP000323142"/>
    </source>
</evidence>
<dbReference type="Proteomes" id="UP000323142">
    <property type="component" value="Unassembled WGS sequence"/>
</dbReference>
<dbReference type="OrthoDB" id="58662at2"/>
<dbReference type="InterPro" id="IPR028994">
    <property type="entry name" value="Integrin_alpha_N"/>
</dbReference>
<feature type="signal peptide" evidence="2">
    <location>
        <begin position="1"/>
        <end position="21"/>
    </location>
</feature>
<keyword evidence="1 2" id="KW-0732">Signal</keyword>
<organism evidence="3 4">
    <name type="scientific">Salinarimonas soli</name>
    <dbReference type="NCBI Taxonomy" id="1638099"/>
    <lineage>
        <taxon>Bacteria</taxon>
        <taxon>Pseudomonadati</taxon>
        <taxon>Pseudomonadota</taxon>
        <taxon>Alphaproteobacteria</taxon>
        <taxon>Hyphomicrobiales</taxon>
        <taxon>Salinarimonadaceae</taxon>
        <taxon>Salinarimonas</taxon>
    </lineage>
</organism>
<dbReference type="InterPro" id="IPR013517">
    <property type="entry name" value="FG-GAP"/>
</dbReference>
<dbReference type="SUPFAM" id="SSF69318">
    <property type="entry name" value="Integrin alpha N-terminal domain"/>
    <property type="match status" value="1"/>
</dbReference>
<dbReference type="Pfam" id="PF13517">
    <property type="entry name" value="FG-GAP_3"/>
    <property type="match status" value="1"/>
</dbReference>
<comment type="caution">
    <text evidence="3">The sequence shown here is derived from an EMBL/GenBank/DDBJ whole genome shotgun (WGS) entry which is preliminary data.</text>
</comment>
<reference evidence="3 4" key="1">
    <citation type="submission" date="2019-09" db="EMBL/GenBank/DDBJ databases">
        <title>Salinarimonas rosea gen. nov., sp. nov., a new member of the a-2 subgroup of the Proteobacteria.</title>
        <authorList>
            <person name="Liu J."/>
        </authorList>
    </citation>
    <scope>NUCLEOTIDE SEQUENCE [LARGE SCALE GENOMIC DNA]</scope>
    <source>
        <strain evidence="3 4">BN140002</strain>
    </source>
</reference>
<reference evidence="3 4" key="2">
    <citation type="submission" date="2019-09" db="EMBL/GenBank/DDBJ databases">
        <authorList>
            <person name="Jin C."/>
        </authorList>
    </citation>
    <scope>NUCLEOTIDE SEQUENCE [LARGE SCALE GENOMIC DNA]</scope>
    <source>
        <strain evidence="3 4">BN140002</strain>
    </source>
</reference>
<feature type="chain" id="PRO_5022816081" evidence="2">
    <location>
        <begin position="22"/>
        <end position="360"/>
    </location>
</feature>
<dbReference type="Gene3D" id="2.130.10.130">
    <property type="entry name" value="Integrin alpha, N-terminal"/>
    <property type="match status" value="1"/>
</dbReference>
<dbReference type="PANTHER" id="PTHR46580:SF2">
    <property type="entry name" value="MAM DOMAIN-CONTAINING PROTEIN"/>
    <property type="match status" value="1"/>
</dbReference>
<evidence type="ECO:0000256" key="1">
    <source>
        <dbReference type="ARBA" id="ARBA00022729"/>
    </source>
</evidence>
<evidence type="ECO:0000256" key="2">
    <source>
        <dbReference type="SAM" id="SignalP"/>
    </source>
</evidence>
<gene>
    <name evidence="3" type="ORF">F0L46_02580</name>
</gene>
<accession>A0A5B2VQZ8</accession>
<dbReference type="PANTHER" id="PTHR46580">
    <property type="entry name" value="SENSOR KINASE-RELATED"/>
    <property type="match status" value="1"/>
</dbReference>
<proteinExistence type="predicted"/>
<protein>
    <submittedName>
        <fullName evidence="3">VCBS repeat-containing protein</fullName>
    </submittedName>
</protein>